<protein>
    <submittedName>
        <fullName evidence="1">Uncharacterized protein</fullName>
    </submittedName>
</protein>
<reference evidence="2" key="1">
    <citation type="journal article" date="2012" name="Nat. Biotechnol.">
        <title>Reference genome sequence of the model plant Setaria.</title>
        <authorList>
            <person name="Bennetzen J.L."/>
            <person name="Schmutz J."/>
            <person name="Wang H."/>
            <person name="Percifield R."/>
            <person name="Hawkins J."/>
            <person name="Pontaroli A.C."/>
            <person name="Estep M."/>
            <person name="Feng L."/>
            <person name="Vaughn J.N."/>
            <person name="Grimwood J."/>
            <person name="Jenkins J."/>
            <person name="Barry K."/>
            <person name="Lindquist E."/>
            <person name="Hellsten U."/>
            <person name="Deshpande S."/>
            <person name="Wang X."/>
            <person name="Wu X."/>
            <person name="Mitros T."/>
            <person name="Triplett J."/>
            <person name="Yang X."/>
            <person name="Ye C.Y."/>
            <person name="Mauro-Herrera M."/>
            <person name="Wang L."/>
            <person name="Li P."/>
            <person name="Sharma M."/>
            <person name="Sharma R."/>
            <person name="Ronald P.C."/>
            <person name="Panaud O."/>
            <person name="Kellogg E.A."/>
            <person name="Brutnell T.P."/>
            <person name="Doust A.N."/>
            <person name="Tuskan G.A."/>
            <person name="Rokhsar D."/>
            <person name="Devos K.M."/>
        </authorList>
    </citation>
    <scope>NUCLEOTIDE SEQUENCE [LARGE SCALE GENOMIC DNA]</scope>
    <source>
        <strain evidence="2">cv. Yugu1</strain>
    </source>
</reference>
<dbReference type="Gramene" id="KQL23568">
    <property type="protein sequence ID" value="KQL23568"/>
    <property type="gene ID" value="SETIT_031853mg"/>
</dbReference>
<evidence type="ECO:0000313" key="1">
    <source>
        <dbReference type="EnsemblPlants" id="KQL23568"/>
    </source>
</evidence>
<dbReference type="Proteomes" id="UP000004995">
    <property type="component" value="Unassembled WGS sequence"/>
</dbReference>
<dbReference type="HOGENOM" id="CLU_3145293_0_0_1"/>
<dbReference type="EMBL" id="AGNK02000886">
    <property type="status" value="NOT_ANNOTATED_CDS"/>
    <property type="molecule type" value="Genomic_DNA"/>
</dbReference>
<dbReference type="EnsemblPlants" id="KQL23568">
    <property type="protein sequence ID" value="KQL23568"/>
    <property type="gene ID" value="SETIT_031853mg"/>
</dbReference>
<sequence length="49" mass="5638">MYCTFFLSFHPHHTGKMELGKLQITCINMQTLTDTALFRNVIGSSYLIN</sequence>
<name>K3ZZ21_SETIT</name>
<reference evidence="1" key="2">
    <citation type="submission" date="2018-08" db="UniProtKB">
        <authorList>
            <consortium name="EnsemblPlants"/>
        </authorList>
    </citation>
    <scope>IDENTIFICATION</scope>
    <source>
        <strain evidence="1">Yugu1</strain>
    </source>
</reference>
<dbReference type="InParanoid" id="K3ZZ21"/>
<keyword evidence="2" id="KW-1185">Reference proteome</keyword>
<dbReference type="AlphaFoldDB" id="K3ZZ21"/>
<accession>K3ZZ21</accession>
<proteinExistence type="predicted"/>
<organism evidence="1 2">
    <name type="scientific">Setaria italica</name>
    <name type="common">Foxtail millet</name>
    <name type="synonym">Panicum italicum</name>
    <dbReference type="NCBI Taxonomy" id="4555"/>
    <lineage>
        <taxon>Eukaryota</taxon>
        <taxon>Viridiplantae</taxon>
        <taxon>Streptophyta</taxon>
        <taxon>Embryophyta</taxon>
        <taxon>Tracheophyta</taxon>
        <taxon>Spermatophyta</taxon>
        <taxon>Magnoliopsida</taxon>
        <taxon>Liliopsida</taxon>
        <taxon>Poales</taxon>
        <taxon>Poaceae</taxon>
        <taxon>PACMAD clade</taxon>
        <taxon>Panicoideae</taxon>
        <taxon>Panicodae</taxon>
        <taxon>Paniceae</taxon>
        <taxon>Cenchrinae</taxon>
        <taxon>Setaria</taxon>
    </lineage>
</organism>
<evidence type="ECO:0000313" key="2">
    <source>
        <dbReference type="Proteomes" id="UP000004995"/>
    </source>
</evidence>